<dbReference type="Pfam" id="PF06353">
    <property type="entry name" value="DUF1062"/>
    <property type="match status" value="1"/>
</dbReference>
<keyword evidence="3" id="KW-1185">Reference proteome</keyword>
<reference evidence="2 3" key="1">
    <citation type="submission" date="2019-04" db="EMBL/GenBank/DDBJ databases">
        <title>Microbes associate with the intestines of laboratory mice.</title>
        <authorList>
            <person name="Navarre W."/>
            <person name="Wong E."/>
            <person name="Huang K."/>
            <person name="Tropini C."/>
            <person name="Ng K."/>
            <person name="Yu B."/>
        </authorList>
    </citation>
    <scope>NUCLEOTIDE SEQUENCE [LARGE SCALE GENOMIC DNA]</scope>
    <source>
        <strain evidence="2 3">NM50_B9-20</strain>
    </source>
</reference>
<dbReference type="Proteomes" id="UP000306888">
    <property type="component" value="Unassembled WGS sequence"/>
</dbReference>
<comment type="caution">
    <text evidence="2">The sequence shown here is derived from an EMBL/GenBank/DDBJ whole genome shotgun (WGS) entry which is preliminary data.</text>
</comment>
<dbReference type="AlphaFoldDB" id="A0A4S2DPA8"/>
<dbReference type="RefSeq" id="WP_136005328.1">
    <property type="nucleotide sequence ID" value="NZ_SRYR01000001.1"/>
</dbReference>
<protein>
    <submittedName>
        <fullName evidence="2">DUF1062 domain-containing protein</fullName>
    </submittedName>
</protein>
<dbReference type="PROSITE" id="PS50889">
    <property type="entry name" value="S4"/>
    <property type="match status" value="1"/>
</dbReference>
<keyword evidence="1" id="KW-0694">RNA-binding</keyword>
<dbReference type="InterPro" id="IPR036986">
    <property type="entry name" value="S4_RNA-bd_sf"/>
</dbReference>
<dbReference type="Gene3D" id="2.20.25.10">
    <property type="match status" value="1"/>
</dbReference>
<organism evidence="2 3">
    <name type="scientific">Clostridium sartagoforme</name>
    <dbReference type="NCBI Taxonomy" id="84031"/>
    <lineage>
        <taxon>Bacteria</taxon>
        <taxon>Bacillati</taxon>
        <taxon>Bacillota</taxon>
        <taxon>Clostridia</taxon>
        <taxon>Eubacteriales</taxon>
        <taxon>Clostridiaceae</taxon>
        <taxon>Clostridium</taxon>
    </lineage>
</organism>
<gene>
    <name evidence="2" type="ORF">E5347_05460</name>
</gene>
<sequence>MSYNKKYIWEVVPENLPKVKRNCPKCNEKTYYINSEKFRVNANKSNIDVWLIYQCENCKSTWNMTIYERINPRDINKDEYKKFLANDKHLAREYAFDLSIYSKNKAEIILEGLNYKIIESELDLYYINENELSVEVLCNYKMDIRVDKFLSDKLEVSRSKIKSMHQNGEFIIKDNKNSLNTKIKNGMEISFVKIKEEVKFLKEIV</sequence>
<accession>A0A4S2DPA8</accession>
<evidence type="ECO:0000256" key="1">
    <source>
        <dbReference type="PROSITE-ProRule" id="PRU00182"/>
    </source>
</evidence>
<dbReference type="GO" id="GO:0003723">
    <property type="term" value="F:RNA binding"/>
    <property type="evidence" value="ECO:0007669"/>
    <property type="project" value="UniProtKB-KW"/>
</dbReference>
<dbReference type="EMBL" id="SRYR01000001">
    <property type="protein sequence ID" value="TGY44257.1"/>
    <property type="molecule type" value="Genomic_DNA"/>
</dbReference>
<dbReference type="OrthoDB" id="9810886at2"/>
<dbReference type="InterPro" id="IPR009412">
    <property type="entry name" value="DUF1062"/>
</dbReference>
<dbReference type="Gene3D" id="3.10.290.10">
    <property type="entry name" value="RNA-binding S4 domain"/>
    <property type="match status" value="1"/>
</dbReference>
<evidence type="ECO:0000313" key="3">
    <source>
        <dbReference type="Proteomes" id="UP000306888"/>
    </source>
</evidence>
<evidence type="ECO:0000313" key="2">
    <source>
        <dbReference type="EMBL" id="TGY44257.1"/>
    </source>
</evidence>
<name>A0A4S2DPA8_9CLOT</name>
<proteinExistence type="predicted"/>